<keyword evidence="9" id="KW-0677">Repeat</keyword>
<keyword evidence="3" id="KW-0600">Photoreceptor protein</keyword>
<dbReference type="SMART" id="SM00091">
    <property type="entry name" value="PAS"/>
    <property type="match status" value="1"/>
</dbReference>
<dbReference type="AlphaFoldDB" id="A0A844ZFA3"/>
<evidence type="ECO:0000256" key="15">
    <source>
        <dbReference type="ARBA" id="ARBA00023170"/>
    </source>
</evidence>
<dbReference type="PROSITE" id="PS50112">
    <property type="entry name" value="PAS"/>
    <property type="match status" value="1"/>
</dbReference>
<evidence type="ECO:0000259" key="16">
    <source>
        <dbReference type="PROSITE" id="PS50112"/>
    </source>
</evidence>
<dbReference type="CDD" id="cd00130">
    <property type="entry name" value="PAS"/>
    <property type="match status" value="1"/>
</dbReference>
<protein>
    <recommendedName>
        <fullName evidence="2">histidine kinase</fullName>
        <ecNumber evidence="2">2.7.13.3</ecNumber>
    </recommendedName>
</protein>
<dbReference type="EC" id="2.7.13.3" evidence="2"/>
<evidence type="ECO:0000256" key="9">
    <source>
        <dbReference type="ARBA" id="ARBA00022737"/>
    </source>
</evidence>
<dbReference type="PROSITE" id="PS50113">
    <property type="entry name" value="PAC"/>
    <property type="match status" value="1"/>
</dbReference>
<dbReference type="SUPFAM" id="SSF55781">
    <property type="entry name" value="GAF domain-like"/>
    <property type="match status" value="1"/>
</dbReference>
<dbReference type="GO" id="GO:0009881">
    <property type="term" value="F:photoreceptor activity"/>
    <property type="evidence" value="ECO:0007669"/>
    <property type="project" value="UniProtKB-KW"/>
</dbReference>
<evidence type="ECO:0000256" key="12">
    <source>
        <dbReference type="ARBA" id="ARBA00022840"/>
    </source>
</evidence>
<dbReference type="EMBL" id="WTYW01000001">
    <property type="protein sequence ID" value="MXO84429.1"/>
    <property type="molecule type" value="Genomic_DNA"/>
</dbReference>
<dbReference type="InterPro" id="IPR003018">
    <property type="entry name" value="GAF"/>
</dbReference>
<accession>A0A844ZFA3</accession>
<evidence type="ECO:0000256" key="6">
    <source>
        <dbReference type="ARBA" id="ARBA00022630"/>
    </source>
</evidence>
<dbReference type="InterPro" id="IPR036890">
    <property type="entry name" value="HATPase_C_sf"/>
</dbReference>
<dbReference type="Pfam" id="PF01590">
    <property type="entry name" value="GAF"/>
    <property type="match status" value="1"/>
</dbReference>
<dbReference type="Gene3D" id="3.30.450.20">
    <property type="entry name" value="PAS domain"/>
    <property type="match status" value="1"/>
</dbReference>
<keyword evidence="15" id="KW-0675">Receptor</keyword>
<keyword evidence="6" id="KW-0285">Flavoprotein</keyword>
<evidence type="ECO:0000256" key="11">
    <source>
        <dbReference type="ARBA" id="ARBA00022777"/>
    </source>
</evidence>
<dbReference type="GO" id="GO:0004673">
    <property type="term" value="F:protein histidine kinase activity"/>
    <property type="evidence" value="ECO:0007669"/>
    <property type="project" value="UniProtKB-EC"/>
</dbReference>
<dbReference type="InterPro" id="IPR000014">
    <property type="entry name" value="PAS"/>
</dbReference>
<evidence type="ECO:0000256" key="3">
    <source>
        <dbReference type="ARBA" id="ARBA00022543"/>
    </source>
</evidence>
<dbReference type="RefSeq" id="WP_237487282.1">
    <property type="nucleotide sequence ID" value="NZ_WTYW01000001.1"/>
</dbReference>
<feature type="domain" description="PAS" evidence="16">
    <location>
        <begin position="165"/>
        <end position="235"/>
    </location>
</feature>
<comment type="caution">
    <text evidence="18">The sequence shown here is derived from an EMBL/GenBank/DDBJ whole genome shotgun (WGS) entry which is preliminary data.</text>
</comment>
<evidence type="ECO:0000256" key="4">
    <source>
        <dbReference type="ARBA" id="ARBA00022553"/>
    </source>
</evidence>
<dbReference type="Pfam" id="PF07536">
    <property type="entry name" value="HWE_HK"/>
    <property type="match status" value="1"/>
</dbReference>
<evidence type="ECO:0000259" key="17">
    <source>
        <dbReference type="PROSITE" id="PS50113"/>
    </source>
</evidence>
<evidence type="ECO:0000256" key="7">
    <source>
        <dbReference type="ARBA" id="ARBA00022643"/>
    </source>
</evidence>
<gene>
    <name evidence="18" type="ORF">GRI38_00050</name>
</gene>
<keyword evidence="7" id="KW-0288">FMN</keyword>
<dbReference type="InterPro" id="IPR013655">
    <property type="entry name" value="PAS_fold_3"/>
</dbReference>
<dbReference type="GO" id="GO:0005524">
    <property type="term" value="F:ATP binding"/>
    <property type="evidence" value="ECO:0007669"/>
    <property type="project" value="UniProtKB-KW"/>
</dbReference>
<evidence type="ECO:0000313" key="18">
    <source>
        <dbReference type="EMBL" id="MXO84429.1"/>
    </source>
</evidence>
<keyword evidence="11" id="KW-0418">Kinase</keyword>
<evidence type="ECO:0000313" key="19">
    <source>
        <dbReference type="Proteomes" id="UP000433104"/>
    </source>
</evidence>
<dbReference type="InterPro" id="IPR011102">
    <property type="entry name" value="Sig_transdc_His_kinase_HWE"/>
</dbReference>
<keyword evidence="12" id="KW-0067">ATP-binding</keyword>
<evidence type="ECO:0000256" key="5">
    <source>
        <dbReference type="ARBA" id="ARBA00022606"/>
    </source>
</evidence>
<reference evidence="18 19" key="1">
    <citation type="submission" date="2019-12" db="EMBL/GenBank/DDBJ databases">
        <title>Genomic-based taxomic classification of the family Erythrobacteraceae.</title>
        <authorList>
            <person name="Xu L."/>
        </authorList>
    </citation>
    <scope>NUCLEOTIDE SEQUENCE [LARGE SCALE GENOMIC DNA]</scope>
    <source>
        <strain evidence="18 19">MCCC 1A09962</strain>
    </source>
</reference>
<keyword evidence="10" id="KW-0547">Nucleotide-binding</keyword>
<dbReference type="Gene3D" id="3.30.450.40">
    <property type="match status" value="1"/>
</dbReference>
<proteinExistence type="predicted"/>
<dbReference type="SMART" id="SM00911">
    <property type="entry name" value="HWE_HK"/>
    <property type="match status" value="1"/>
</dbReference>
<evidence type="ECO:0000256" key="10">
    <source>
        <dbReference type="ARBA" id="ARBA00022741"/>
    </source>
</evidence>
<dbReference type="Proteomes" id="UP000433104">
    <property type="component" value="Unassembled WGS sequence"/>
</dbReference>
<keyword evidence="14" id="KW-0843">Virulence</keyword>
<dbReference type="PANTHER" id="PTHR41523:SF7">
    <property type="entry name" value="HISTIDINE KINASE"/>
    <property type="match status" value="1"/>
</dbReference>
<keyword evidence="5" id="KW-0716">Sensory transduction</keyword>
<dbReference type="InterPro" id="IPR000700">
    <property type="entry name" value="PAS-assoc_C"/>
</dbReference>
<dbReference type="InterPro" id="IPR001610">
    <property type="entry name" value="PAC"/>
</dbReference>
<keyword evidence="13" id="KW-0157">Chromophore</keyword>
<dbReference type="SUPFAM" id="SSF55785">
    <property type="entry name" value="PYP-like sensor domain (PAS domain)"/>
    <property type="match status" value="1"/>
</dbReference>
<evidence type="ECO:0000256" key="1">
    <source>
        <dbReference type="ARBA" id="ARBA00000085"/>
    </source>
</evidence>
<name>A0A844ZFA3_9SPHN</name>
<evidence type="ECO:0000256" key="13">
    <source>
        <dbReference type="ARBA" id="ARBA00022991"/>
    </source>
</evidence>
<dbReference type="SMART" id="SM00086">
    <property type="entry name" value="PAC"/>
    <property type="match status" value="1"/>
</dbReference>
<dbReference type="FunFam" id="3.30.450.20:FF:000099">
    <property type="entry name" value="Sensory box sensor histidine kinase"/>
    <property type="match status" value="1"/>
</dbReference>
<keyword evidence="19" id="KW-1185">Reference proteome</keyword>
<organism evidence="18 19">
    <name type="scientific">Parapontixanthobacter aurantiacus</name>
    <dbReference type="NCBI Taxonomy" id="1463599"/>
    <lineage>
        <taxon>Bacteria</taxon>
        <taxon>Pseudomonadati</taxon>
        <taxon>Pseudomonadota</taxon>
        <taxon>Alphaproteobacteria</taxon>
        <taxon>Sphingomonadales</taxon>
        <taxon>Erythrobacteraceae</taxon>
        <taxon>Parapontixanthobacter</taxon>
    </lineage>
</organism>
<dbReference type="Gene3D" id="3.30.565.10">
    <property type="entry name" value="Histidine kinase-like ATPase, C-terminal domain"/>
    <property type="match status" value="1"/>
</dbReference>
<dbReference type="NCBIfam" id="TIGR00229">
    <property type="entry name" value="sensory_box"/>
    <property type="match status" value="1"/>
</dbReference>
<keyword evidence="4" id="KW-0597">Phosphoprotein</keyword>
<feature type="domain" description="PAC" evidence="17">
    <location>
        <begin position="237"/>
        <end position="290"/>
    </location>
</feature>
<comment type="catalytic activity">
    <reaction evidence="1">
        <text>ATP + protein L-histidine = ADP + protein N-phospho-L-histidine.</text>
        <dbReference type="EC" id="2.7.13.3"/>
    </reaction>
</comment>
<dbReference type="InterPro" id="IPR035965">
    <property type="entry name" value="PAS-like_dom_sf"/>
</dbReference>
<dbReference type="Pfam" id="PF08447">
    <property type="entry name" value="PAS_3"/>
    <property type="match status" value="1"/>
</dbReference>
<evidence type="ECO:0000256" key="14">
    <source>
        <dbReference type="ARBA" id="ARBA00023026"/>
    </source>
</evidence>
<sequence length="498" mass="55651">MLSDALRPLTDALEIQETATRLLGEHLDVRAVNYGLVETLDGVDHYVIDRAYVAPGRRSTVGRWPITDFPGFTTVMHAGETMAVHDVANDPNLMPRDKAGLASTQTPAFVMAPLVKNGQPTAMLCAVEDRPRKWTNAEIALVQEVAERTWAAVERASAEMALREAEQRLQVLMEGIPQLVWGAVEDGRWTWASPQWTAFTGQEERDSHGWGWLDAVHPDDRERAQEAWANAVERGEFQTDYRVCHASEDRYRWFQTRATPVRDALGAIIEWLGTSTDVDDLRELQERQRVLVGELQHRTRNLLGVVRTMANRTGDTSDDFPDFRVRFQDRLEALARVQGLLSRLSDDDRVAFDELIETELKAMDNSDGQVTLDGPRGIRLRSSTVQMLGMALHELATNAVKYGALSKPDARLVVRWHMDPPDRRGRPWLRIDWRESGVRMPPAGVAKLGTGQGRELIEGALPYQLSAETSFELGPDGVHCAIAIPVSASNVQAESSHA</sequence>
<dbReference type="SUPFAM" id="SSF55874">
    <property type="entry name" value="ATPase domain of HSP90 chaperone/DNA topoisomerase II/histidine kinase"/>
    <property type="match status" value="1"/>
</dbReference>
<dbReference type="InterPro" id="IPR029016">
    <property type="entry name" value="GAF-like_dom_sf"/>
</dbReference>
<dbReference type="SMART" id="SM00065">
    <property type="entry name" value="GAF"/>
    <property type="match status" value="1"/>
</dbReference>
<evidence type="ECO:0000256" key="2">
    <source>
        <dbReference type="ARBA" id="ARBA00012438"/>
    </source>
</evidence>
<keyword evidence="8" id="KW-0808">Transferase</keyword>
<dbReference type="PANTHER" id="PTHR41523">
    <property type="entry name" value="TWO-COMPONENT SYSTEM SENSOR PROTEIN"/>
    <property type="match status" value="1"/>
</dbReference>
<evidence type="ECO:0000256" key="8">
    <source>
        <dbReference type="ARBA" id="ARBA00022679"/>
    </source>
</evidence>